<dbReference type="PANTHER" id="PTHR43776">
    <property type="entry name" value="TRANSPORT ATP-BINDING PROTEIN"/>
    <property type="match status" value="1"/>
</dbReference>
<dbReference type="STRING" id="235985.SAMN05414137_114194"/>
<evidence type="ECO:0000256" key="4">
    <source>
        <dbReference type="ARBA" id="ARBA00022840"/>
    </source>
</evidence>
<dbReference type="GO" id="GO:0016887">
    <property type="term" value="F:ATP hydrolysis activity"/>
    <property type="evidence" value="ECO:0007669"/>
    <property type="project" value="InterPro"/>
</dbReference>
<dbReference type="eggNOG" id="COG4608">
    <property type="taxonomic scope" value="Bacteria"/>
</dbReference>
<dbReference type="EMBL" id="FOAZ01000014">
    <property type="protein sequence ID" value="SEL88015.1"/>
    <property type="molecule type" value="Genomic_DNA"/>
</dbReference>
<dbReference type="InterPro" id="IPR013563">
    <property type="entry name" value="Oligopep_ABC_C"/>
</dbReference>
<gene>
    <name evidence="7" type="ORF">SAMN05414137_114194</name>
</gene>
<feature type="region of interest" description="Disordered" evidence="5">
    <location>
        <begin position="251"/>
        <end position="272"/>
    </location>
</feature>
<organism evidence="7 8">
    <name type="scientific">Streptacidiphilus jiangxiensis</name>
    <dbReference type="NCBI Taxonomy" id="235985"/>
    <lineage>
        <taxon>Bacteria</taxon>
        <taxon>Bacillati</taxon>
        <taxon>Actinomycetota</taxon>
        <taxon>Actinomycetes</taxon>
        <taxon>Kitasatosporales</taxon>
        <taxon>Streptomycetaceae</taxon>
        <taxon>Streptacidiphilus</taxon>
    </lineage>
</organism>
<dbReference type="PROSITE" id="PS50893">
    <property type="entry name" value="ABC_TRANSPORTER_2"/>
    <property type="match status" value="1"/>
</dbReference>
<dbReference type="Proteomes" id="UP000183015">
    <property type="component" value="Unassembled WGS sequence"/>
</dbReference>
<accession>A0A1H7TU08</accession>
<dbReference type="AlphaFoldDB" id="A0A1H7TU08"/>
<dbReference type="PROSITE" id="PS00211">
    <property type="entry name" value="ABC_TRANSPORTER_1"/>
    <property type="match status" value="1"/>
</dbReference>
<dbReference type="SUPFAM" id="SSF52540">
    <property type="entry name" value="P-loop containing nucleoside triphosphate hydrolases"/>
    <property type="match status" value="1"/>
</dbReference>
<evidence type="ECO:0000256" key="3">
    <source>
        <dbReference type="ARBA" id="ARBA00022741"/>
    </source>
</evidence>
<dbReference type="CDD" id="cd03257">
    <property type="entry name" value="ABC_NikE_OppD_transporters"/>
    <property type="match status" value="1"/>
</dbReference>
<keyword evidence="3" id="KW-0547">Nucleotide-binding</keyword>
<dbReference type="OrthoDB" id="8481147at2"/>
<feature type="domain" description="ABC transporter" evidence="6">
    <location>
        <begin position="2"/>
        <end position="245"/>
    </location>
</feature>
<keyword evidence="4 7" id="KW-0067">ATP-binding</keyword>
<evidence type="ECO:0000259" key="6">
    <source>
        <dbReference type="PROSITE" id="PS50893"/>
    </source>
</evidence>
<dbReference type="InterPro" id="IPR003593">
    <property type="entry name" value="AAA+_ATPase"/>
</dbReference>
<dbReference type="SMART" id="SM00382">
    <property type="entry name" value="AAA"/>
    <property type="match status" value="1"/>
</dbReference>
<name>A0A1H7TU08_STRJI</name>
<dbReference type="InterPro" id="IPR003439">
    <property type="entry name" value="ABC_transporter-like_ATP-bd"/>
</dbReference>
<evidence type="ECO:0000313" key="7">
    <source>
        <dbReference type="EMBL" id="SEL88015.1"/>
    </source>
</evidence>
<dbReference type="GO" id="GO:0015833">
    <property type="term" value="P:peptide transport"/>
    <property type="evidence" value="ECO:0007669"/>
    <property type="project" value="InterPro"/>
</dbReference>
<protein>
    <submittedName>
        <fullName evidence="7">Peptide/nickel transport system ATP-binding protein</fullName>
    </submittedName>
</protein>
<proteinExistence type="inferred from homology"/>
<evidence type="ECO:0000256" key="5">
    <source>
        <dbReference type="SAM" id="MobiDB-lite"/>
    </source>
</evidence>
<reference evidence="8" key="1">
    <citation type="submission" date="2016-10" db="EMBL/GenBank/DDBJ databases">
        <authorList>
            <person name="Varghese N."/>
        </authorList>
    </citation>
    <scope>NUCLEOTIDE SEQUENCE [LARGE SCALE GENOMIC DNA]</scope>
    <source>
        <strain evidence="8">DSM 45096 / BCRC 16803 / CGMCC 4.1857 / CIP 109030 / JCM 12277 / KCTC 19219 / NBRC 100920 / 33214</strain>
    </source>
</reference>
<dbReference type="Gene3D" id="3.40.50.300">
    <property type="entry name" value="P-loop containing nucleotide triphosphate hydrolases"/>
    <property type="match status" value="1"/>
</dbReference>
<evidence type="ECO:0000256" key="1">
    <source>
        <dbReference type="ARBA" id="ARBA00005417"/>
    </source>
</evidence>
<dbReference type="PANTHER" id="PTHR43776:SF7">
    <property type="entry name" value="D,D-DIPEPTIDE TRANSPORT ATP-BINDING PROTEIN DDPF-RELATED"/>
    <property type="match status" value="1"/>
</dbReference>
<evidence type="ECO:0000256" key="2">
    <source>
        <dbReference type="ARBA" id="ARBA00022448"/>
    </source>
</evidence>
<dbReference type="GO" id="GO:0005524">
    <property type="term" value="F:ATP binding"/>
    <property type="evidence" value="ECO:0007669"/>
    <property type="project" value="UniProtKB-KW"/>
</dbReference>
<comment type="similarity">
    <text evidence="1">Belongs to the ABC transporter superfamily.</text>
</comment>
<dbReference type="NCBIfam" id="TIGR01727">
    <property type="entry name" value="oligo_HPY"/>
    <property type="match status" value="1"/>
</dbReference>
<dbReference type="GO" id="GO:0055085">
    <property type="term" value="P:transmembrane transport"/>
    <property type="evidence" value="ECO:0007669"/>
    <property type="project" value="UniProtKB-ARBA"/>
</dbReference>
<keyword evidence="2" id="KW-0813">Transport</keyword>
<dbReference type="Pfam" id="PF00005">
    <property type="entry name" value="ABC_tran"/>
    <property type="match status" value="1"/>
</dbReference>
<dbReference type="InterPro" id="IPR050319">
    <property type="entry name" value="ABC_transp_ATP-bind"/>
</dbReference>
<evidence type="ECO:0000313" key="8">
    <source>
        <dbReference type="Proteomes" id="UP000183015"/>
    </source>
</evidence>
<sequence length="318" mass="33672">MLTADNLTVAYGRKTVVHGVSLSLDAATGAPAAGAQGGVALIGESGSGKTTIARALLGLVKPSSGTVRFADQDIHRLRRTARTDYRSRVQPVFQDGSEALNPRMTVGTSLREALRLRSDAGPTVDALLEAVGLDPQLAARHPHQLSGGQRQRVVIARALAVDPELLILDEPTSALDVTVQARVLDLLEELRTTAGLRYLLITHNLAVVPRLCDTVHVLFAGRVVESGPATEVLTSPAHPYTAALRDAIPRLGTPDAADTRSSAPPARLERSDAQTAATGCAFRLRCPAALDRCTTEAPTLRPLTDHREVACHHPHGPA</sequence>
<dbReference type="Pfam" id="PF08352">
    <property type="entry name" value="oligo_HPY"/>
    <property type="match status" value="1"/>
</dbReference>
<dbReference type="RefSeq" id="WP_052439188.1">
    <property type="nucleotide sequence ID" value="NZ_BBPN01000035.1"/>
</dbReference>
<dbReference type="InterPro" id="IPR017871">
    <property type="entry name" value="ABC_transporter-like_CS"/>
</dbReference>
<dbReference type="InterPro" id="IPR027417">
    <property type="entry name" value="P-loop_NTPase"/>
</dbReference>
<keyword evidence="8" id="KW-1185">Reference proteome</keyword>